<dbReference type="OrthoDB" id="10488186at2759"/>
<feature type="transmembrane region" description="Helical" evidence="1">
    <location>
        <begin position="205"/>
        <end position="228"/>
    </location>
</feature>
<dbReference type="EMBL" id="CAJFDI010000002">
    <property type="protein sequence ID" value="CAD5213404.1"/>
    <property type="molecule type" value="Genomic_DNA"/>
</dbReference>
<dbReference type="EMBL" id="CAJFCV020000002">
    <property type="protein sequence ID" value="CAG9092515.1"/>
    <property type="molecule type" value="Genomic_DNA"/>
</dbReference>
<sequence length="438" mass="51197">MYPLRPIKVFFTNYYLWSNNLCDRFPSLSSNNHCAYPGLLAETFGIIAKNGPYQILPYVVRIGEGNQRTFNSELGGSNIFPDKEVLENKTFDTMAVPFQYTPEREKLVDFSYHTYKVRSFLYASRFDDPTIRWSLFQMYDLSLWQMIAFVMLLQCGFCIIVRHVEERAGRRHQETALQLLWKVIQVQLFQSKRIVFHFRAGNYSLLIFAYFHVVIFGIFSSYLLSAIIHPKRDYSFVKRDRIISDIKNGYRDIIAVTGSTWFEEKIAKGDEKPYDELKYALGGRKVRIVGHVTDALNEMRYKKAVLFFQEDEMIGFEMQAHCDFVRLKFKLPELESHLIFRKNFSELENISRIIEENIHDLYRLKDLYLARGNHENTKCDDFKIGDAMRITPYIGALLICSTLTIASLVALFLEVTINYCSTKLRPARTNLELTMTIG</sequence>
<dbReference type="Proteomes" id="UP000582659">
    <property type="component" value="Unassembled WGS sequence"/>
</dbReference>
<evidence type="ECO:0000313" key="3">
    <source>
        <dbReference type="Proteomes" id="UP000659654"/>
    </source>
</evidence>
<keyword evidence="1" id="KW-1133">Transmembrane helix</keyword>
<feature type="transmembrane region" description="Helical" evidence="1">
    <location>
        <begin position="393"/>
        <end position="413"/>
    </location>
</feature>
<keyword evidence="1" id="KW-0812">Transmembrane</keyword>
<name>A0A7I8WMZ4_BURXY</name>
<dbReference type="PANTHER" id="PTHR22714">
    <property type="entry name" value="PROTEIN CBG02446-RELATED"/>
    <property type="match status" value="1"/>
</dbReference>
<gene>
    <name evidence="2" type="ORF">BXYJ_LOCUS3013</name>
</gene>
<protein>
    <submittedName>
        <fullName evidence="2">(pine wood nematode) hypothetical protein</fullName>
    </submittedName>
</protein>
<evidence type="ECO:0000256" key="1">
    <source>
        <dbReference type="SAM" id="Phobius"/>
    </source>
</evidence>
<dbReference type="SUPFAM" id="SSF53850">
    <property type="entry name" value="Periplasmic binding protein-like II"/>
    <property type="match status" value="1"/>
</dbReference>
<evidence type="ECO:0000313" key="2">
    <source>
        <dbReference type="EMBL" id="CAD5213404.1"/>
    </source>
</evidence>
<feature type="transmembrane region" description="Helical" evidence="1">
    <location>
        <begin position="141"/>
        <end position="164"/>
    </location>
</feature>
<dbReference type="Proteomes" id="UP000659654">
    <property type="component" value="Unassembled WGS sequence"/>
</dbReference>
<keyword evidence="3" id="KW-1185">Reference proteome</keyword>
<organism evidence="2 3">
    <name type="scientific">Bursaphelenchus xylophilus</name>
    <name type="common">Pinewood nematode worm</name>
    <name type="synonym">Aphelenchoides xylophilus</name>
    <dbReference type="NCBI Taxonomy" id="6326"/>
    <lineage>
        <taxon>Eukaryota</taxon>
        <taxon>Metazoa</taxon>
        <taxon>Ecdysozoa</taxon>
        <taxon>Nematoda</taxon>
        <taxon>Chromadorea</taxon>
        <taxon>Rhabditida</taxon>
        <taxon>Tylenchina</taxon>
        <taxon>Tylenchomorpha</taxon>
        <taxon>Aphelenchoidea</taxon>
        <taxon>Aphelenchoididae</taxon>
        <taxon>Bursaphelenchus</taxon>
    </lineage>
</organism>
<reference evidence="2" key="1">
    <citation type="submission" date="2020-09" db="EMBL/GenBank/DDBJ databases">
        <authorList>
            <person name="Kikuchi T."/>
        </authorList>
    </citation>
    <scope>NUCLEOTIDE SEQUENCE</scope>
    <source>
        <strain evidence="2">Ka4C1</strain>
    </source>
</reference>
<proteinExistence type="predicted"/>
<dbReference type="PANTHER" id="PTHR22714:SF7">
    <property type="entry name" value="SOLUTE-BINDING PROTEIN FAMILY 3_N-TERMINAL DOMAIN-CONTAINING PROTEIN"/>
    <property type="match status" value="1"/>
</dbReference>
<accession>A0A7I8WMZ4</accession>
<dbReference type="AlphaFoldDB" id="A0A7I8WMZ4"/>
<keyword evidence="1" id="KW-0472">Membrane</keyword>
<comment type="caution">
    <text evidence="2">The sequence shown here is derived from an EMBL/GenBank/DDBJ whole genome shotgun (WGS) entry which is preliminary data.</text>
</comment>
<dbReference type="InterPro" id="IPR040128">
    <property type="entry name" value="T25E4.2-like"/>
</dbReference>